<feature type="domain" description="Sporulation stage II protein D amidase enhancer LytB N-terminal" evidence="1">
    <location>
        <begin position="201"/>
        <end position="290"/>
    </location>
</feature>
<dbReference type="InterPro" id="IPR051922">
    <property type="entry name" value="Bact_Sporulation_Assoc"/>
</dbReference>
<dbReference type="PANTHER" id="PTHR30032">
    <property type="entry name" value="N-ACETYLMURAMOYL-L-ALANINE AMIDASE-RELATED"/>
    <property type="match status" value="1"/>
</dbReference>
<dbReference type="STRING" id="459349.CLOAM0439"/>
<dbReference type="Pfam" id="PF08486">
    <property type="entry name" value="SpoIID"/>
    <property type="match status" value="1"/>
</dbReference>
<gene>
    <name evidence="2" type="ordered locus">CLOAM0439</name>
</gene>
<name>B0VGA5_CLOAI</name>
<proteinExistence type="predicted"/>
<reference evidence="2 3" key="1">
    <citation type="journal article" date="2008" name="J. Bacteriol.">
        <title>'Candidatus Cloacamonas acidaminovorans': genome sequence reconstruction provides a first glimpse of a new bacterial division.</title>
        <authorList>
            <person name="Pelletier E."/>
            <person name="Kreimeyer A."/>
            <person name="Bocs S."/>
            <person name="Rouy Z."/>
            <person name="Gyapay G."/>
            <person name="Chouari R."/>
            <person name="Riviere D."/>
            <person name="Ganesan A."/>
            <person name="Daegelen P."/>
            <person name="Sghir A."/>
            <person name="Cohen G.N."/>
            <person name="Medigue C."/>
            <person name="Weissenbach J."/>
            <person name="Le Paslier D."/>
        </authorList>
    </citation>
    <scope>NUCLEOTIDE SEQUENCE [LARGE SCALE GENOMIC DNA]</scope>
    <source>
        <strain evidence="3">Evry</strain>
    </source>
</reference>
<organism evidence="2 3">
    <name type="scientific">Cloacimonas acidaminovorans (strain Evry)</name>
    <dbReference type="NCBI Taxonomy" id="459349"/>
    <lineage>
        <taxon>Bacteria</taxon>
        <taxon>Pseudomonadati</taxon>
        <taxon>Candidatus Cloacimonadota</taxon>
        <taxon>Candidatus Cloacimonadia</taxon>
        <taxon>Candidatus Cloacimonadales</taxon>
        <taxon>Candidatus Cloacimonadaceae</taxon>
        <taxon>Candidatus Cloacimonas</taxon>
    </lineage>
</organism>
<accession>B0VGA5</accession>
<keyword evidence="3" id="KW-1185">Reference proteome</keyword>
<dbReference type="eggNOG" id="COG2385">
    <property type="taxonomic scope" value="Bacteria"/>
</dbReference>
<dbReference type="Proteomes" id="UP000002019">
    <property type="component" value="Chromosome"/>
</dbReference>
<dbReference type="OrthoDB" id="9794671at2"/>
<dbReference type="InterPro" id="IPR013486">
    <property type="entry name" value="SpoIID/LytB"/>
</dbReference>
<dbReference type="EMBL" id="CU466930">
    <property type="protein sequence ID" value="CAO80342.1"/>
    <property type="molecule type" value="Genomic_DNA"/>
</dbReference>
<dbReference type="RefSeq" id="WP_015424203.1">
    <property type="nucleotide sequence ID" value="NC_020449.1"/>
</dbReference>
<evidence type="ECO:0000313" key="2">
    <source>
        <dbReference type="EMBL" id="CAO80342.1"/>
    </source>
</evidence>
<dbReference type="InterPro" id="IPR013693">
    <property type="entry name" value="SpoIID/LytB_N"/>
</dbReference>
<dbReference type="NCBIfam" id="TIGR02669">
    <property type="entry name" value="SpoIID_LytB"/>
    <property type="match status" value="1"/>
</dbReference>
<dbReference type="AlphaFoldDB" id="B0VGA5"/>
<dbReference type="KEGG" id="caci:CLOAM0439"/>
<evidence type="ECO:0000313" key="3">
    <source>
        <dbReference type="Proteomes" id="UP000002019"/>
    </source>
</evidence>
<protein>
    <recommendedName>
        <fullName evidence="1">Sporulation stage II protein D amidase enhancer LytB N-terminal domain-containing protein</fullName>
    </recommendedName>
</protein>
<sequence>MKRNYLIILLLLCLNLLAGAQFIKGELNLEINLTASPQLTITPKGKNANITIAETDGLISRNFDSAITINIMNPETLVHYAILDFTEIVYAAQDDEQAVVRDFFAWENSRLKIKKELQHFLPESFTTEEEAKQYASKQGIPIDKIKEVQLLNSTVQIQDATGNLCYMETPLKIHSEEEIYFNRDSYDYSGDFILKTVKKQIILNQLLPLETYLAGVVQNEIGDNAPPEALKAQIVAARTHALTLLLNNKHKTDGYDLCNSTHCQVYKGKYLLNEQILQAVYECASEVLFYNGNLAETTYHSCCGGKTEAADIIWKGKPIDYLKGVTCLNAVNSFDLSKEKDAREWIDKPLAEEEMSSWERGALSWHKSISLNQLAKNAGLSSISRIEILQRGSSGRITKVKLIGNETISLNSEYQIRQVFGNLLSSFFYIEGPYQIANGTVIIIPKPNIKIKGRGAGHGVGMCQVGALRMARKGTKYEEILQHYYPGTTINKDWIDD</sequence>
<dbReference type="HOGENOM" id="CLU_548246_0_0_0"/>
<dbReference type="GO" id="GO:0030435">
    <property type="term" value="P:sporulation resulting in formation of a cellular spore"/>
    <property type="evidence" value="ECO:0007669"/>
    <property type="project" value="InterPro"/>
</dbReference>
<dbReference type="PANTHER" id="PTHR30032:SF4">
    <property type="entry name" value="AMIDASE ENHANCER"/>
    <property type="match status" value="1"/>
</dbReference>
<dbReference type="GO" id="GO:0030288">
    <property type="term" value="C:outer membrane-bounded periplasmic space"/>
    <property type="evidence" value="ECO:0007669"/>
    <property type="project" value="TreeGrafter"/>
</dbReference>
<evidence type="ECO:0000259" key="1">
    <source>
        <dbReference type="Pfam" id="PF08486"/>
    </source>
</evidence>